<protein>
    <submittedName>
        <fullName evidence="1">Uncharacterized protein</fullName>
    </submittedName>
</protein>
<reference evidence="1" key="1">
    <citation type="submission" date="2022-04" db="EMBL/GenBank/DDBJ databases">
        <title>Genome of the entomopathogenic fungus Entomophthora muscae.</title>
        <authorList>
            <person name="Elya C."/>
            <person name="Lovett B.R."/>
            <person name="Lee E."/>
            <person name="Macias A.M."/>
            <person name="Hajek A.E."/>
            <person name="De Bivort B.L."/>
            <person name="Kasson M.T."/>
            <person name="De Fine Licht H.H."/>
            <person name="Stajich J.E."/>
        </authorList>
    </citation>
    <scope>NUCLEOTIDE SEQUENCE</scope>
    <source>
        <strain evidence="1">Berkeley</strain>
    </source>
</reference>
<dbReference type="EMBL" id="QTSX02003578">
    <property type="protein sequence ID" value="KAJ9070355.1"/>
    <property type="molecule type" value="Genomic_DNA"/>
</dbReference>
<name>A0ACC2T6Y7_9FUNG</name>
<gene>
    <name evidence="1" type="ORF">DSO57_1008929</name>
</gene>
<evidence type="ECO:0000313" key="2">
    <source>
        <dbReference type="Proteomes" id="UP001165960"/>
    </source>
</evidence>
<sequence>MRPYNRLSSAAQNSVPNPGLLFNTFCYLTQIPIILTTLVQLSWIGPYTEDLSFFPESGTDESPFWTCTTPNLQQSQVTPSPPRTKFLLWVQISIPPGIVLCGCLLVLWLWAWISIFLPFLSRPLLGGLFKKPFQSCTGWHPGGWFHQDGSQTLALIFATKIASLPAKVSNGIEDSVTNVKLWALSPN</sequence>
<accession>A0ACC2T6Y7</accession>
<evidence type="ECO:0000313" key="1">
    <source>
        <dbReference type="EMBL" id="KAJ9070355.1"/>
    </source>
</evidence>
<dbReference type="Proteomes" id="UP001165960">
    <property type="component" value="Unassembled WGS sequence"/>
</dbReference>
<comment type="caution">
    <text evidence="1">The sequence shown here is derived from an EMBL/GenBank/DDBJ whole genome shotgun (WGS) entry which is preliminary data.</text>
</comment>
<proteinExistence type="predicted"/>
<organism evidence="1 2">
    <name type="scientific">Entomophthora muscae</name>
    <dbReference type="NCBI Taxonomy" id="34485"/>
    <lineage>
        <taxon>Eukaryota</taxon>
        <taxon>Fungi</taxon>
        <taxon>Fungi incertae sedis</taxon>
        <taxon>Zoopagomycota</taxon>
        <taxon>Entomophthoromycotina</taxon>
        <taxon>Entomophthoromycetes</taxon>
        <taxon>Entomophthorales</taxon>
        <taxon>Entomophthoraceae</taxon>
        <taxon>Entomophthora</taxon>
    </lineage>
</organism>
<keyword evidence="2" id="KW-1185">Reference proteome</keyword>